<dbReference type="AlphaFoldDB" id="A0A6A6VYW6"/>
<dbReference type="GeneID" id="54489796"/>
<proteinExistence type="predicted"/>
<protein>
    <submittedName>
        <fullName evidence="1">Uncharacterized protein</fullName>
    </submittedName>
</protein>
<dbReference type="OrthoDB" id="10253736at2759"/>
<feature type="non-terminal residue" evidence="1">
    <location>
        <position position="59"/>
    </location>
</feature>
<dbReference type="RefSeq" id="XP_033596958.1">
    <property type="nucleotide sequence ID" value="XM_033748742.1"/>
</dbReference>
<sequence>MLNSQAHFASVALTYVNCSPAPLSVYALANIIFIGSTASKFGETLYSYDAASKSGVMYG</sequence>
<gene>
    <name evidence="1" type="ORF">EJ05DRAFT_520604</name>
</gene>
<evidence type="ECO:0000313" key="1">
    <source>
        <dbReference type="EMBL" id="KAF2754507.1"/>
    </source>
</evidence>
<organism evidence="1 2">
    <name type="scientific">Pseudovirgaria hyperparasitica</name>
    <dbReference type="NCBI Taxonomy" id="470096"/>
    <lineage>
        <taxon>Eukaryota</taxon>
        <taxon>Fungi</taxon>
        <taxon>Dikarya</taxon>
        <taxon>Ascomycota</taxon>
        <taxon>Pezizomycotina</taxon>
        <taxon>Dothideomycetes</taxon>
        <taxon>Dothideomycetes incertae sedis</taxon>
        <taxon>Acrospermales</taxon>
        <taxon>Acrospermaceae</taxon>
        <taxon>Pseudovirgaria</taxon>
    </lineage>
</organism>
<name>A0A6A6VYW6_9PEZI</name>
<reference evidence="1" key="1">
    <citation type="journal article" date="2020" name="Stud. Mycol.">
        <title>101 Dothideomycetes genomes: a test case for predicting lifestyles and emergence of pathogens.</title>
        <authorList>
            <person name="Haridas S."/>
            <person name="Albert R."/>
            <person name="Binder M."/>
            <person name="Bloem J."/>
            <person name="Labutti K."/>
            <person name="Salamov A."/>
            <person name="Andreopoulos B."/>
            <person name="Baker S."/>
            <person name="Barry K."/>
            <person name="Bills G."/>
            <person name="Bluhm B."/>
            <person name="Cannon C."/>
            <person name="Castanera R."/>
            <person name="Culley D."/>
            <person name="Daum C."/>
            <person name="Ezra D."/>
            <person name="Gonzalez J."/>
            <person name="Henrissat B."/>
            <person name="Kuo A."/>
            <person name="Liang C."/>
            <person name="Lipzen A."/>
            <person name="Lutzoni F."/>
            <person name="Magnuson J."/>
            <person name="Mondo S."/>
            <person name="Nolan M."/>
            <person name="Ohm R."/>
            <person name="Pangilinan J."/>
            <person name="Park H.-J."/>
            <person name="Ramirez L."/>
            <person name="Alfaro M."/>
            <person name="Sun H."/>
            <person name="Tritt A."/>
            <person name="Yoshinaga Y."/>
            <person name="Zwiers L.-H."/>
            <person name="Turgeon B."/>
            <person name="Goodwin S."/>
            <person name="Spatafora J."/>
            <person name="Crous P."/>
            <person name="Grigoriev I."/>
        </authorList>
    </citation>
    <scope>NUCLEOTIDE SEQUENCE</scope>
    <source>
        <strain evidence="1">CBS 121739</strain>
    </source>
</reference>
<keyword evidence="2" id="KW-1185">Reference proteome</keyword>
<evidence type="ECO:0000313" key="2">
    <source>
        <dbReference type="Proteomes" id="UP000799437"/>
    </source>
</evidence>
<dbReference type="Proteomes" id="UP000799437">
    <property type="component" value="Unassembled WGS sequence"/>
</dbReference>
<accession>A0A6A6VYW6</accession>
<dbReference type="EMBL" id="ML996580">
    <property type="protein sequence ID" value="KAF2754507.1"/>
    <property type="molecule type" value="Genomic_DNA"/>
</dbReference>